<dbReference type="InterPro" id="IPR006671">
    <property type="entry name" value="Cyclin_N"/>
</dbReference>
<dbReference type="EMBL" id="ML178814">
    <property type="protein sequence ID" value="TFL07143.1"/>
    <property type="molecule type" value="Genomic_DNA"/>
</dbReference>
<dbReference type="AlphaFoldDB" id="A0A5C3QYQ2"/>
<dbReference type="PANTHER" id="PTHR15615">
    <property type="match status" value="1"/>
</dbReference>
<organism evidence="4 5">
    <name type="scientific">Pterulicium gracile</name>
    <dbReference type="NCBI Taxonomy" id="1884261"/>
    <lineage>
        <taxon>Eukaryota</taxon>
        <taxon>Fungi</taxon>
        <taxon>Dikarya</taxon>
        <taxon>Basidiomycota</taxon>
        <taxon>Agaricomycotina</taxon>
        <taxon>Agaricomycetes</taxon>
        <taxon>Agaricomycetidae</taxon>
        <taxon>Agaricales</taxon>
        <taxon>Pleurotineae</taxon>
        <taxon>Pterulaceae</taxon>
        <taxon>Pterulicium</taxon>
    </lineage>
</organism>
<evidence type="ECO:0000313" key="4">
    <source>
        <dbReference type="EMBL" id="TFL07143.1"/>
    </source>
</evidence>
<feature type="compositionally biased region" description="Low complexity" evidence="2">
    <location>
        <begin position="276"/>
        <end position="300"/>
    </location>
</feature>
<dbReference type="GO" id="GO:0019901">
    <property type="term" value="F:protein kinase binding"/>
    <property type="evidence" value="ECO:0007669"/>
    <property type="project" value="InterPro"/>
</dbReference>
<accession>A0A5C3QYQ2</accession>
<evidence type="ECO:0000313" key="5">
    <source>
        <dbReference type="Proteomes" id="UP000305067"/>
    </source>
</evidence>
<dbReference type="InterPro" id="IPR013763">
    <property type="entry name" value="Cyclin-like_dom"/>
</dbReference>
<dbReference type="STRING" id="1884261.A0A5C3QYQ2"/>
<feature type="compositionally biased region" description="Pro residues" evidence="2">
    <location>
        <begin position="259"/>
        <end position="275"/>
    </location>
</feature>
<dbReference type="Proteomes" id="UP000305067">
    <property type="component" value="Unassembled WGS sequence"/>
</dbReference>
<dbReference type="GO" id="GO:0016538">
    <property type="term" value="F:cyclin-dependent protein serine/threonine kinase regulator activity"/>
    <property type="evidence" value="ECO:0007669"/>
    <property type="project" value="TreeGrafter"/>
</dbReference>
<keyword evidence="1" id="KW-0195">Cyclin</keyword>
<proteinExistence type="inferred from homology"/>
<evidence type="ECO:0000256" key="1">
    <source>
        <dbReference type="RuleBase" id="RU000383"/>
    </source>
</evidence>
<dbReference type="CDD" id="cd20557">
    <property type="entry name" value="CYCLIN_ScPCL1-like"/>
    <property type="match status" value="1"/>
</dbReference>
<dbReference type="SUPFAM" id="SSF47954">
    <property type="entry name" value="Cyclin-like"/>
    <property type="match status" value="1"/>
</dbReference>
<dbReference type="SMART" id="SM00385">
    <property type="entry name" value="CYCLIN"/>
    <property type="match status" value="1"/>
</dbReference>
<dbReference type="InterPro" id="IPR036915">
    <property type="entry name" value="Cyclin-like_sf"/>
</dbReference>
<dbReference type="PANTHER" id="PTHR15615:SF108">
    <property type="entry name" value="PROTEIN CNPPD1"/>
    <property type="match status" value="1"/>
</dbReference>
<sequence>MASVSGPAAAPQQPPKGILKSRYAPQPTPQPANSKTDAYYGNEQMSRLCARFITHLFACPELPPTTANSHLLQASGKLPYFIAYALYRTKLSTSVTFAALVLLQRLKARFPTARGSSGHRLFISAYMIASKVICDDTYSNKSWCIVAQNMFSLREINQMEREMCSYLDWELTVDSPILTNFEHMVRRDFQNSTGPLPTYSLNQVSRRAARAAAAAAGTSSAPAPTPMPPPHSTTSPIPMFGNSTQRHSPPEAKSSPSSSLPPHPINTAVPPPPYSSSPTTPDTPYSDSSSSSSPASSASPRTPVGLEDFSAKIASGSSSPCLSIRAEKVSLLHPLKTKMFAFAIPAIW</sequence>
<reference evidence="4 5" key="1">
    <citation type="journal article" date="2019" name="Nat. Ecol. Evol.">
        <title>Megaphylogeny resolves global patterns of mushroom evolution.</title>
        <authorList>
            <person name="Varga T."/>
            <person name="Krizsan K."/>
            <person name="Foldi C."/>
            <person name="Dima B."/>
            <person name="Sanchez-Garcia M."/>
            <person name="Sanchez-Ramirez S."/>
            <person name="Szollosi G.J."/>
            <person name="Szarkandi J.G."/>
            <person name="Papp V."/>
            <person name="Albert L."/>
            <person name="Andreopoulos W."/>
            <person name="Angelini C."/>
            <person name="Antonin V."/>
            <person name="Barry K.W."/>
            <person name="Bougher N.L."/>
            <person name="Buchanan P."/>
            <person name="Buyck B."/>
            <person name="Bense V."/>
            <person name="Catcheside P."/>
            <person name="Chovatia M."/>
            <person name="Cooper J."/>
            <person name="Damon W."/>
            <person name="Desjardin D."/>
            <person name="Finy P."/>
            <person name="Geml J."/>
            <person name="Haridas S."/>
            <person name="Hughes K."/>
            <person name="Justo A."/>
            <person name="Karasinski D."/>
            <person name="Kautmanova I."/>
            <person name="Kiss B."/>
            <person name="Kocsube S."/>
            <person name="Kotiranta H."/>
            <person name="LaButti K.M."/>
            <person name="Lechner B.E."/>
            <person name="Liimatainen K."/>
            <person name="Lipzen A."/>
            <person name="Lukacs Z."/>
            <person name="Mihaltcheva S."/>
            <person name="Morgado L.N."/>
            <person name="Niskanen T."/>
            <person name="Noordeloos M.E."/>
            <person name="Ohm R.A."/>
            <person name="Ortiz-Santana B."/>
            <person name="Ovrebo C."/>
            <person name="Racz N."/>
            <person name="Riley R."/>
            <person name="Savchenko A."/>
            <person name="Shiryaev A."/>
            <person name="Soop K."/>
            <person name="Spirin V."/>
            <person name="Szebenyi C."/>
            <person name="Tomsovsky M."/>
            <person name="Tulloss R.E."/>
            <person name="Uehling J."/>
            <person name="Grigoriev I.V."/>
            <person name="Vagvolgyi C."/>
            <person name="Papp T."/>
            <person name="Martin F.M."/>
            <person name="Miettinen O."/>
            <person name="Hibbett D.S."/>
            <person name="Nagy L.G."/>
        </authorList>
    </citation>
    <scope>NUCLEOTIDE SEQUENCE [LARGE SCALE GENOMIC DNA]</scope>
    <source>
        <strain evidence="4 5">CBS 309.79</strain>
    </source>
</reference>
<dbReference type="OrthoDB" id="244495at2759"/>
<feature type="compositionally biased region" description="Low complexity" evidence="2">
    <location>
        <begin position="210"/>
        <end position="222"/>
    </location>
</feature>
<dbReference type="InterPro" id="IPR013922">
    <property type="entry name" value="Cyclin_PHO80-like"/>
</dbReference>
<dbReference type="GO" id="GO:0000307">
    <property type="term" value="C:cyclin-dependent protein kinase holoenzyme complex"/>
    <property type="evidence" value="ECO:0007669"/>
    <property type="project" value="TreeGrafter"/>
</dbReference>
<dbReference type="Gene3D" id="1.10.472.10">
    <property type="entry name" value="Cyclin-like"/>
    <property type="match status" value="1"/>
</dbReference>
<evidence type="ECO:0000259" key="3">
    <source>
        <dbReference type="SMART" id="SM00385"/>
    </source>
</evidence>
<keyword evidence="5" id="KW-1185">Reference proteome</keyword>
<feature type="region of interest" description="Disordered" evidence="2">
    <location>
        <begin position="210"/>
        <end position="304"/>
    </location>
</feature>
<gene>
    <name evidence="4" type="ORF">BDV98DRAFT_646844</name>
</gene>
<feature type="domain" description="Cyclin-like" evidence="3">
    <location>
        <begin position="80"/>
        <end position="165"/>
    </location>
</feature>
<protein>
    <recommendedName>
        <fullName evidence="3">Cyclin-like domain-containing protein</fullName>
    </recommendedName>
</protein>
<name>A0A5C3QYQ2_9AGAR</name>
<dbReference type="GO" id="GO:0005634">
    <property type="term" value="C:nucleus"/>
    <property type="evidence" value="ECO:0007669"/>
    <property type="project" value="TreeGrafter"/>
</dbReference>
<dbReference type="Pfam" id="PF00134">
    <property type="entry name" value="Cyclin_N"/>
    <property type="match status" value="1"/>
</dbReference>
<comment type="similarity">
    <text evidence="1">Belongs to the cyclin family.</text>
</comment>
<evidence type="ECO:0000256" key="2">
    <source>
        <dbReference type="SAM" id="MobiDB-lite"/>
    </source>
</evidence>
<feature type="region of interest" description="Disordered" evidence="2">
    <location>
        <begin position="1"/>
        <end position="37"/>
    </location>
</feature>